<evidence type="ECO:0000256" key="1">
    <source>
        <dbReference type="SAM" id="Phobius"/>
    </source>
</evidence>
<feature type="transmembrane region" description="Helical" evidence="1">
    <location>
        <begin position="6"/>
        <end position="24"/>
    </location>
</feature>
<keyword evidence="1" id="KW-0812">Transmembrane</keyword>
<gene>
    <name evidence="2" type="ORF">SAMN05660282_01614</name>
</gene>
<reference evidence="2 3" key="1">
    <citation type="submission" date="2016-10" db="EMBL/GenBank/DDBJ databases">
        <authorList>
            <person name="de Groot N.N."/>
        </authorList>
    </citation>
    <scope>NUCLEOTIDE SEQUENCE [LARGE SCALE GENOMIC DNA]</scope>
    <source>
        <strain>J11</strain>
        <strain evidence="3">PG 39</strain>
    </source>
</reference>
<proteinExistence type="predicted"/>
<sequence length="159" mass="17529">MSTFFYILLAIAITVALLWAYFTAQRLNRMHIRTDAARENLRASLDRRAAVITATIPELAEAARAAEQLGLSPLEINQRCEAEAELARQIAGLEHPPRALGEAEVRVELAQRFYNQAVTDTRALRTRPLVRGFRLAGNAPLPVFAELPLSSGAQLPPSN</sequence>
<dbReference type="AlphaFoldDB" id="A0A1I2TUE9"/>
<organism evidence="2 3">
    <name type="scientific">Corynebacterium spheniscorum</name>
    <dbReference type="NCBI Taxonomy" id="185761"/>
    <lineage>
        <taxon>Bacteria</taxon>
        <taxon>Bacillati</taxon>
        <taxon>Actinomycetota</taxon>
        <taxon>Actinomycetes</taxon>
        <taxon>Mycobacteriales</taxon>
        <taxon>Corynebacteriaceae</taxon>
        <taxon>Corynebacterium</taxon>
    </lineage>
</organism>
<keyword evidence="1" id="KW-1133">Transmembrane helix</keyword>
<keyword evidence="3" id="KW-1185">Reference proteome</keyword>
<keyword evidence="1" id="KW-0472">Membrane</keyword>
<dbReference type="STRING" id="185761.SAMN05660282_01614"/>
<dbReference type="OrthoDB" id="3214694at2"/>
<accession>A0A1I2TUE9</accession>
<protein>
    <recommendedName>
        <fullName evidence="4">LemA protein</fullName>
    </recommendedName>
</protein>
<dbReference type="RefSeq" id="WP_092286243.1">
    <property type="nucleotide sequence ID" value="NZ_FOPJ01000010.1"/>
</dbReference>
<evidence type="ECO:0008006" key="4">
    <source>
        <dbReference type="Google" id="ProtNLM"/>
    </source>
</evidence>
<dbReference type="Proteomes" id="UP000199065">
    <property type="component" value="Unassembled WGS sequence"/>
</dbReference>
<dbReference type="EMBL" id="FOPJ01000010">
    <property type="protein sequence ID" value="SFG68510.1"/>
    <property type="molecule type" value="Genomic_DNA"/>
</dbReference>
<evidence type="ECO:0000313" key="3">
    <source>
        <dbReference type="Proteomes" id="UP000199065"/>
    </source>
</evidence>
<evidence type="ECO:0000313" key="2">
    <source>
        <dbReference type="EMBL" id="SFG68510.1"/>
    </source>
</evidence>
<name>A0A1I2TUE9_9CORY</name>